<proteinExistence type="predicted"/>
<evidence type="ECO:0000313" key="1">
    <source>
        <dbReference type="EMBL" id="GMN65854.1"/>
    </source>
</evidence>
<evidence type="ECO:0000313" key="2">
    <source>
        <dbReference type="Proteomes" id="UP001187192"/>
    </source>
</evidence>
<reference evidence="1" key="1">
    <citation type="submission" date="2023-07" db="EMBL/GenBank/DDBJ databases">
        <title>draft genome sequence of fig (Ficus carica).</title>
        <authorList>
            <person name="Takahashi T."/>
            <person name="Nishimura K."/>
        </authorList>
    </citation>
    <scope>NUCLEOTIDE SEQUENCE</scope>
</reference>
<name>A0AA88J993_FICCA</name>
<comment type="caution">
    <text evidence="1">The sequence shown here is derived from an EMBL/GenBank/DDBJ whole genome shotgun (WGS) entry which is preliminary data.</text>
</comment>
<dbReference type="Proteomes" id="UP001187192">
    <property type="component" value="Unassembled WGS sequence"/>
</dbReference>
<keyword evidence="2" id="KW-1185">Reference proteome</keyword>
<sequence>MKCPGCERPAEVCVTEFLGVKTEDGILLMQLQTNGLQPIDDHIRFYTDMFAIDLDGNVSREFDLEVRADDPDNGAAELNIEFKKTVAYCRAVNSIQVTFERV</sequence>
<dbReference type="AlphaFoldDB" id="A0AA88J993"/>
<gene>
    <name evidence="1" type="ORF">TIFTF001_034925</name>
</gene>
<dbReference type="EMBL" id="BTGU01000266">
    <property type="protein sequence ID" value="GMN65854.1"/>
    <property type="molecule type" value="Genomic_DNA"/>
</dbReference>
<organism evidence="1 2">
    <name type="scientific">Ficus carica</name>
    <name type="common">Common fig</name>
    <dbReference type="NCBI Taxonomy" id="3494"/>
    <lineage>
        <taxon>Eukaryota</taxon>
        <taxon>Viridiplantae</taxon>
        <taxon>Streptophyta</taxon>
        <taxon>Embryophyta</taxon>
        <taxon>Tracheophyta</taxon>
        <taxon>Spermatophyta</taxon>
        <taxon>Magnoliopsida</taxon>
        <taxon>eudicotyledons</taxon>
        <taxon>Gunneridae</taxon>
        <taxon>Pentapetalae</taxon>
        <taxon>rosids</taxon>
        <taxon>fabids</taxon>
        <taxon>Rosales</taxon>
        <taxon>Moraceae</taxon>
        <taxon>Ficeae</taxon>
        <taxon>Ficus</taxon>
    </lineage>
</organism>
<protein>
    <submittedName>
        <fullName evidence="1">Uncharacterized protein</fullName>
    </submittedName>
</protein>
<accession>A0AA88J993</accession>